<accession>A0A5Q2QCW8</accession>
<keyword evidence="2" id="KW-1185">Reference proteome</keyword>
<proteinExistence type="predicted"/>
<name>A0A5Q2QCW8_9GAMM</name>
<dbReference type="RefSeq" id="WP_153713685.1">
    <property type="nucleotide sequence ID" value="NZ_CP045871.1"/>
</dbReference>
<dbReference type="EMBL" id="CP045871">
    <property type="protein sequence ID" value="QGG80181.1"/>
    <property type="molecule type" value="Genomic_DNA"/>
</dbReference>
<gene>
    <name evidence="1" type="ORF">GH975_06170</name>
</gene>
<dbReference type="AlphaFoldDB" id="A0A5Q2QCW8"/>
<evidence type="ECO:0000313" key="2">
    <source>
        <dbReference type="Proteomes" id="UP000388235"/>
    </source>
</evidence>
<dbReference type="OrthoDB" id="9807890at2"/>
<dbReference type="KEGG" id="llp:GH975_06170"/>
<protein>
    <submittedName>
        <fullName evidence="1">Uncharacterized protein</fullName>
    </submittedName>
</protein>
<evidence type="ECO:0000313" key="1">
    <source>
        <dbReference type="EMBL" id="QGG80181.1"/>
    </source>
</evidence>
<sequence length="91" mass="10742">MCKGVERRLPDGISFKDKGGVKRHEGRLAWWNQHPDGWRDHLRIPSENWPKALDTHPFDMTDEDDWQTGRSAFGRSRSYWHVAQQIRGTLE</sequence>
<dbReference type="Proteomes" id="UP000388235">
    <property type="component" value="Chromosome"/>
</dbReference>
<organism evidence="1 2">
    <name type="scientific">Litorivicinus lipolyticus</name>
    <dbReference type="NCBI Taxonomy" id="418701"/>
    <lineage>
        <taxon>Bacteria</taxon>
        <taxon>Pseudomonadati</taxon>
        <taxon>Pseudomonadota</taxon>
        <taxon>Gammaproteobacteria</taxon>
        <taxon>Oceanospirillales</taxon>
        <taxon>Litorivicinaceae</taxon>
        <taxon>Litorivicinus</taxon>
    </lineage>
</organism>
<reference evidence="1 2" key="1">
    <citation type="submission" date="2019-11" db="EMBL/GenBank/DDBJ databases">
        <authorList>
            <person name="Khan S.A."/>
            <person name="Jeon C.O."/>
            <person name="Chun B.H."/>
        </authorList>
    </citation>
    <scope>NUCLEOTIDE SEQUENCE [LARGE SCALE GENOMIC DNA]</scope>
    <source>
        <strain evidence="1 2">IMCC 1097</strain>
    </source>
</reference>